<dbReference type="eggNOG" id="KOG3214">
    <property type="taxonomic scope" value="Eukaryota"/>
</dbReference>
<evidence type="ECO:0000256" key="9">
    <source>
        <dbReference type="ARBA" id="ARBA00023242"/>
    </source>
</evidence>
<evidence type="ECO:0000256" key="4">
    <source>
        <dbReference type="ARBA" id="ARBA00022723"/>
    </source>
</evidence>
<dbReference type="InterPro" id="IPR038567">
    <property type="entry name" value="T_Elf1_sf"/>
</dbReference>
<dbReference type="GO" id="GO:0006368">
    <property type="term" value="P:transcription elongation by RNA polymerase II"/>
    <property type="evidence" value="ECO:0007669"/>
    <property type="project" value="TreeGrafter"/>
</dbReference>
<dbReference type="Proteomes" id="UP000013776">
    <property type="component" value="Unassembled WGS sequence"/>
</dbReference>
<keyword evidence="9 10" id="KW-0539">Nucleus</keyword>
<evidence type="ECO:0000256" key="8">
    <source>
        <dbReference type="ARBA" id="ARBA00023163"/>
    </source>
</evidence>
<keyword evidence="7 10" id="KW-0805">Transcription regulation</keyword>
<evidence type="ECO:0000313" key="12">
    <source>
        <dbReference type="Proteomes" id="UP000013776"/>
    </source>
</evidence>
<accession>R4XFE6</accession>
<dbReference type="AlphaFoldDB" id="R4XFE6"/>
<keyword evidence="5 10" id="KW-0863">Zinc-finger</keyword>
<keyword evidence="6 10" id="KW-0862">Zinc</keyword>
<gene>
    <name evidence="11" type="ORF">TAPDE_004847</name>
</gene>
<evidence type="ECO:0000256" key="10">
    <source>
        <dbReference type="RuleBase" id="RU364033"/>
    </source>
</evidence>
<evidence type="ECO:0000256" key="3">
    <source>
        <dbReference type="ARBA" id="ARBA00009730"/>
    </source>
</evidence>
<organism evidence="11 12">
    <name type="scientific">Taphrina deformans (strain PYCC 5710 / ATCC 11124 / CBS 356.35 / IMI 108563 / JCM 9778 / NBRC 8474)</name>
    <name type="common">Peach leaf curl fungus</name>
    <name type="synonym">Lalaria deformans</name>
    <dbReference type="NCBI Taxonomy" id="1097556"/>
    <lineage>
        <taxon>Eukaryota</taxon>
        <taxon>Fungi</taxon>
        <taxon>Dikarya</taxon>
        <taxon>Ascomycota</taxon>
        <taxon>Taphrinomycotina</taxon>
        <taxon>Taphrinomycetes</taxon>
        <taxon>Taphrinales</taxon>
        <taxon>Taphrinaceae</taxon>
        <taxon>Taphrina</taxon>
    </lineage>
</organism>
<comment type="caution">
    <text evidence="11">The sequence shown here is derived from an EMBL/GenBank/DDBJ whole genome shotgun (WGS) entry which is preliminary data.</text>
</comment>
<proteinExistence type="inferred from homology"/>
<evidence type="ECO:0000256" key="5">
    <source>
        <dbReference type="ARBA" id="ARBA00022771"/>
    </source>
</evidence>
<protein>
    <recommendedName>
        <fullName evidence="10">Transcription elongation factor 1 homolog</fullName>
    </recommendedName>
</protein>
<dbReference type="Pfam" id="PF05129">
    <property type="entry name" value="Zn_ribbon_Elf1"/>
    <property type="match status" value="1"/>
</dbReference>
<keyword evidence="8 10" id="KW-0804">Transcription</keyword>
<dbReference type="FunFam" id="2.20.25.190:FF:000001">
    <property type="entry name" value="Transcription elongation factor 1 homolog"/>
    <property type="match status" value="1"/>
</dbReference>
<dbReference type="InterPro" id="IPR007808">
    <property type="entry name" value="Elf1"/>
</dbReference>
<keyword evidence="4 10" id="KW-0479">Metal-binding</keyword>
<dbReference type="OrthoDB" id="445983at2759"/>
<evidence type="ECO:0000256" key="2">
    <source>
        <dbReference type="ARBA" id="ARBA00004123"/>
    </source>
</evidence>
<evidence type="ECO:0000256" key="1">
    <source>
        <dbReference type="ARBA" id="ARBA00003357"/>
    </source>
</evidence>
<comment type="subcellular location">
    <subcellularLocation>
        <location evidence="2 10">Nucleus</location>
    </subcellularLocation>
</comment>
<evidence type="ECO:0000313" key="11">
    <source>
        <dbReference type="EMBL" id="CCG84393.1"/>
    </source>
</evidence>
<name>R4XFE6_TAPDE</name>
<comment type="similarity">
    <text evidence="3 10">Belongs to the ELOF1 family.</text>
</comment>
<dbReference type="GO" id="GO:0008023">
    <property type="term" value="C:transcription elongation factor complex"/>
    <property type="evidence" value="ECO:0007669"/>
    <property type="project" value="TreeGrafter"/>
</dbReference>
<sequence length="95" mass="10509">MGKRKSSSKPVVKAKVKLDTAFDCLFCNHEKSVAVKIDKKSSIGDLRCKICGQNHQCRTDALSQPIDVYSDWIDACDEVKDKGGVAEGPDDYDEE</sequence>
<comment type="function">
    <text evidence="1 10">Transcription elongation factor implicated in the maintenance of proper chromatin structure in actively transcribed regions.</text>
</comment>
<reference evidence="11 12" key="1">
    <citation type="journal article" date="2013" name="MBio">
        <title>Genome sequencing of the plant pathogen Taphrina deformans, the causal agent of peach leaf curl.</title>
        <authorList>
            <person name="Cisse O.H."/>
            <person name="Almeida J.M.G.C.F."/>
            <person name="Fonseca A."/>
            <person name="Kumar A.A."/>
            <person name="Salojaervi J."/>
            <person name="Overmyer K."/>
            <person name="Hauser P.M."/>
            <person name="Pagni M."/>
        </authorList>
    </citation>
    <scope>NUCLEOTIDE SEQUENCE [LARGE SCALE GENOMIC DNA]</scope>
    <source>
        <strain evidence="12">PYCC 5710 / ATCC 11124 / CBS 356.35 / IMI 108563 / JCM 9778 / NBRC 8474</strain>
    </source>
</reference>
<dbReference type="STRING" id="1097556.R4XFE6"/>
<evidence type="ECO:0000256" key="6">
    <source>
        <dbReference type="ARBA" id="ARBA00022833"/>
    </source>
</evidence>
<evidence type="ECO:0000256" key="7">
    <source>
        <dbReference type="ARBA" id="ARBA00023015"/>
    </source>
</evidence>
<dbReference type="PANTHER" id="PTHR20934:SF0">
    <property type="entry name" value="TRANSCRIPTION ELONGATION FACTOR 1 HOMOLOG"/>
    <property type="match status" value="1"/>
</dbReference>
<dbReference type="EMBL" id="CAHR02000231">
    <property type="protein sequence ID" value="CCG84393.1"/>
    <property type="molecule type" value="Genomic_DNA"/>
</dbReference>
<dbReference type="GO" id="GO:0000993">
    <property type="term" value="F:RNA polymerase II complex binding"/>
    <property type="evidence" value="ECO:0007669"/>
    <property type="project" value="TreeGrafter"/>
</dbReference>
<dbReference type="GO" id="GO:0008270">
    <property type="term" value="F:zinc ion binding"/>
    <property type="evidence" value="ECO:0007669"/>
    <property type="project" value="UniProtKB-KW"/>
</dbReference>
<dbReference type="PANTHER" id="PTHR20934">
    <property type="entry name" value="TRANSCRIPTION ELONGATION FACTOR 1 HOMOLOG"/>
    <property type="match status" value="1"/>
</dbReference>
<keyword evidence="12" id="KW-1185">Reference proteome</keyword>
<dbReference type="Gene3D" id="2.20.25.190">
    <property type="match status" value="1"/>
</dbReference>
<dbReference type="SUPFAM" id="SSF57783">
    <property type="entry name" value="Zinc beta-ribbon"/>
    <property type="match status" value="1"/>
</dbReference>